<gene>
    <name evidence="5" type="primary">LOC115479052</name>
</gene>
<dbReference type="PANTHER" id="PTHR11339">
    <property type="entry name" value="EXTRACELLULAR MATRIX GLYCOPROTEIN RELATED"/>
    <property type="match status" value="1"/>
</dbReference>
<sequence>MDINHWLQAFHITDWVKHDKLYTTSGICGNAGESQGKITTEYIEQQRVGEKSETDVTYMGTDSPCEAGNKDCSYMISQYFSSCLAGTSSQDSYINTCANDYCDSGSQEYAYSTFQELSRMCGEQGCSESWKYWRQDRTINVETPACSSASQVFDDCAPISVPTCSNPVPVKDKAVTSGCTCPEGFVLDDVNGNGNCVRKEDCPCGYNGIVYNSGKKRSAACKSECTCQGGMWSCTKGSCSGKCKIEDGMYFTTFDEKSYSLHGNDKYIAYLDNTNDCVIFAEILQSNSSDKRTYLNSVSIVFGQHSTAESYKVTKDCQISGTQTIDKDYYATDKIKFLKHCSNYIQVVTKDKLTALIKCGGLMEIELILPPNTSDNTQGLCGSFDHNAENDMKSSHGILETSLEEFIRSWRTSTNADPSPPPACVNVDNGNVQLTANTVEKHMELAMKVQGAMLKDIFVDKRVVCTHK</sequence>
<dbReference type="GO" id="GO:0005615">
    <property type="term" value="C:extracellular space"/>
    <property type="evidence" value="ECO:0007669"/>
    <property type="project" value="TreeGrafter"/>
</dbReference>
<dbReference type="OrthoDB" id="6262482at2759"/>
<dbReference type="CDD" id="cd19941">
    <property type="entry name" value="TIL"/>
    <property type="match status" value="1"/>
</dbReference>
<dbReference type="InterPro" id="IPR050780">
    <property type="entry name" value="Mucin_vWF_Thrombospondin_sf"/>
</dbReference>
<proteinExistence type="predicted"/>
<keyword evidence="4" id="KW-1185">Reference proteome</keyword>
<dbReference type="InterPro" id="IPR001846">
    <property type="entry name" value="VWF_type-D"/>
</dbReference>
<evidence type="ECO:0000313" key="4">
    <source>
        <dbReference type="Proteomes" id="UP000515156"/>
    </source>
</evidence>
<dbReference type="SMART" id="SM00216">
    <property type="entry name" value="VWD"/>
    <property type="match status" value="1"/>
</dbReference>
<dbReference type="Pfam" id="PF00094">
    <property type="entry name" value="VWD"/>
    <property type="match status" value="1"/>
</dbReference>
<name>A0A6P7Z5C5_9AMPH</name>
<organism evidence="4 5">
    <name type="scientific">Microcaecilia unicolor</name>
    <dbReference type="NCBI Taxonomy" id="1415580"/>
    <lineage>
        <taxon>Eukaryota</taxon>
        <taxon>Metazoa</taxon>
        <taxon>Chordata</taxon>
        <taxon>Craniata</taxon>
        <taxon>Vertebrata</taxon>
        <taxon>Euteleostomi</taxon>
        <taxon>Amphibia</taxon>
        <taxon>Gymnophiona</taxon>
        <taxon>Siphonopidae</taxon>
        <taxon>Microcaecilia</taxon>
    </lineage>
</organism>
<evidence type="ECO:0000256" key="1">
    <source>
        <dbReference type="ARBA" id="ARBA00023157"/>
    </source>
</evidence>
<dbReference type="KEGG" id="muo:115479052"/>
<keyword evidence="1" id="KW-1015">Disulfide bond</keyword>
<dbReference type="PANTHER" id="PTHR11339:SF404">
    <property type="entry name" value="MUCIN-19"/>
    <property type="match status" value="1"/>
</dbReference>
<dbReference type="AlphaFoldDB" id="A0A6P7Z5C5"/>
<evidence type="ECO:0000256" key="2">
    <source>
        <dbReference type="ARBA" id="ARBA00023180"/>
    </source>
</evidence>
<dbReference type="Pfam" id="PF01826">
    <property type="entry name" value="TIL"/>
    <property type="match status" value="1"/>
</dbReference>
<protein>
    <submittedName>
        <fullName evidence="5">Mucin-19-like</fullName>
    </submittedName>
</protein>
<reference evidence="5" key="1">
    <citation type="submission" date="2025-08" db="UniProtKB">
        <authorList>
            <consortium name="RefSeq"/>
        </authorList>
    </citation>
    <scope>IDENTIFICATION</scope>
</reference>
<dbReference type="InParanoid" id="A0A6P7Z5C5"/>
<dbReference type="InterPro" id="IPR036084">
    <property type="entry name" value="Ser_inhib-like_sf"/>
</dbReference>
<evidence type="ECO:0000259" key="3">
    <source>
        <dbReference type="PROSITE" id="PS51233"/>
    </source>
</evidence>
<dbReference type="RefSeq" id="XP_030072628.1">
    <property type="nucleotide sequence ID" value="XM_030216768.1"/>
</dbReference>
<dbReference type="InterPro" id="IPR002919">
    <property type="entry name" value="TIL_dom"/>
</dbReference>
<dbReference type="SUPFAM" id="SSF57567">
    <property type="entry name" value="Serine protease inhibitors"/>
    <property type="match status" value="1"/>
</dbReference>
<dbReference type="Proteomes" id="UP000515156">
    <property type="component" value="Chromosome 10"/>
</dbReference>
<evidence type="ECO:0000313" key="5">
    <source>
        <dbReference type="RefSeq" id="XP_030072628.1"/>
    </source>
</evidence>
<dbReference type="Gene3D" id="2.10.25.10">
    <property type="entry name" value="Laminin"/>
    <property type="match status" value="1"/>
</dbReference>
<keyword evidence="2" id="KW-0325">Glycoprotein</keyword>
<feature type="domain" description="VWFD" evidence="3">
    <location>
        <begin position="241"/>
        <end position="420"/>
    </location>
</feature>
<dbReference type="GO" id="GO:0031012">
    <property type="term" value="C:extracellular matrix"/>
    <property type="evidence" value="ECO:0007669"/>
    <property type="project" value="TreeGrafter"/>
</dbReference>
<accession>A0A6P7Z5C5</accession>
<dbReference type="GeneID" id="115479052"/>
<dbReference type="PROSITE" id="PS51233">
    <property type="entry name" value="VWFD"/>
    <property type="match status" value="1"/>
</dbReference>